<dbReference type="EMBL" id="FNBE01000001">
    <property type="protein sequence ID" value="SDE66881.1"/>
    <property type="molecule type" value="Genomic_DNA"/>
</dbReference>
<dbReference type="OrthoDB" id="9812295at2"/>
<organism evidence="2 3">
    <name type="scientific">Pseudonocardia oroxyli</name>
    <dbReference type="NCBI Taxonomy" id="366584"/>
    <lineage>
        <taxon>Bacteria</taxon>
        <taxon>Bacillati</taxon>
        <taxon>Actinomycetota</taxon>
        <taxon>Actinomycetes</taxon>
        <taxon>Pseudonocardiales</taxon>
        <taxon>Pseudonocardiaceae</taxon>
        <taxon>Pseudonocardia</taxon>
    </lineage>
</organism>
<accession>A0A1G7ETE8</accession>
<reference evidence="2 3" key="1">
    <citation type="submission" date="2016-10" db="EMBL/GenBank/DDBJ databases">
        <authorList>
            <person name="de Groot N.N."/>
        </authorList>
    </citation>
    <scope>NUCLEOTIDE SEQUENCE [LARGE SCALE GENOMIC DNA]</scope>
    <source>
        <strain evidence="2 3">CGMCC 4.3143</strain>
    </source>
</reference>
<dbReference type="InterPro" id="IPR005025">
    <property type="entry name" value="FMN_Rdtase-like_dom"/>
</dbReference>
<name>A0A1G7ETE8_PSEOR</name>
<dbReference type="PANTHER" id="PTHR30543:SF21">
    <property type="entry name" value="NAD(P)H-DEPENDENT FMN REDUCTASE LOT6"/>
    <property type="match status" value="1"/>
</dbReference>
<protein>
    <submittedName>
        <fullName evidence="2">NAD(P)H-dependent FMN reductase</fullName>
    </submittedName>
</protein>
<dbReference type="PANTHER" id="PTHR30543">
    <property type="entry name" value="CHROMATE REDUCTASE"/>
    <property type="match status" value="1"/>
</dbReference>
<dbReference type="InterPro" id="IPR029039">
    <property type="entry name" value="Flavoprotein-like_sf"/>
</dbReference>
<sequence length="194" mass="21067">MSSEIRIGIVVGSTRPNRRGGVVADWVRRGIESRGLVPELLDLAEWALPMLDEPDPAIHGAYANPHTRAWAAAVDRCDAFVFVVPEYNHSFPAALKNAIDYLFAEWNDKAAGLVGYGVQAGVRGIEALRPVLSEVKIAHVRTQVCLTLMTDFALSGPTDVGTLHPAPYQEETLGRMVDEVVAWAGALRGLRVPT</sequence>
<dbReference type="SUPFAM" id="SSF52218">
    <property type="entry name" value="Flavoproteins"/>
    <property type="match status" value="1"/>
</dbReference>
<dbReference type="RefSeq" id="WP_093075805.1">
    <property type="nucleotide sequence ID" value="NZ_FNBE01000001.1"/>
</dbReference>
<dbReference type="InterPro" id="IPR050712">
    <property type="entry name" value="NAD(P)H-dep_reductase"/>
</dbReference>
<feature type="domain" description="NADPH-dependent FMN reductase-like" evidence="1">
    <location>
        <begin position="6"/>
        <end position="145"/>
    </location>
</feature>
<evidence type="ECO:0000259" key="1">
    <source>
        <dbReference type="Pfam" id="PF03358"/>
    </source>
</evidence>
<dbReference type="GO" id="GO:0005829">
    <property type="term" value="C:cytosol"/>
    <property type="evidence" value="ECO:0007669"/>
    <property type="project" value="TreeGrafter"/>
</dbReference>
<dbReference type="GO" id="GO:0010181">
    <property type="term" value="F:FMN binding"/>
    <property type="evidence" value="ECO:0007669"/>
    <property type="project" value="TreeGrafter"/>
</dbReference>
<evidence type="ECO:0000313" key="2">
    <source>
        <dbReference type="EMBL" id="SDE66881.1"/>
    </source>
</evidence>
<dbReference type="Proteomes" id="UP000198967">
    <property type="component" value="Unassembled WGS sequence"/>
</dbReference>
<proteinExistence type="predicted"/>
<dbReference type="Pfam" id="PF03358">
    <property type="entry name" value="FMN_red"/>
    <property type="match status" value="1"/>
</dbReference>
<gene>
    <name evidence="2" type="ORF">SAMN05216377_101470</name>
</gene>
<dbReference type="STRING" id="366584.SAMN05216377_101470"/>
<keyword evidence="3" id="KW-1185">Reference proteome</keyword>
<evidence type="ECO:0000313" key="3">
    <source>
        <dbReference type="Proteomes" id="UP000198967"/>
    </source>
</evidence>
<dbReference type="GO" id="GO:0016491">
    <property type="term" value="F:oxidoreductase activity"/>
    <property type="evidence" value="ECO:0007669"/>
    <property type="project" value="InterPro"/>
</dbReference>
<dbReference type="AlphaFoldDB" id="A0A1G7ETE8"/>
<dbReference type="Gene3D" id="3.40.50.360">
    <property type="match status" value="1"/>
</dbReference>